<accession>A0ABW9N6J0</accession>
<comment type="caution">
    <text evidence="2">The sequence shown here is derived from an EMBL/GenBank/DDBJ whole genome shotgun (WGS) entry which is preliminary data.</text>
</comment>
<reference evidence="2" key="1">
    <citation type="submission" date="2019-08" db="EMBL/GenBank/DDBJ databases">
        <title>Rapid identification of Enteric Bacteria from Whole Genome Sequences (WGS) using Average Nucleotide Identity (ANI).</title>
        <authorList>
            <person name="Lane C."/>
        </authorList>
    </citation>
    <scope>NUCLEOTIDE SEQUENCE [LARGE SCALE GENOMIC DNA]</scope>
    <source>
        <strain evidence="2">2010D-8461</strain>
    </source>
</reference>
<dbReference type="InterPro" id="IPR008893">
    <property type="entry name" value="WGR_domain"/>
</dbReference>
<dbReference type="Pfam" id="PF05406">
    <property type="entry name" value="WGR"/>
    <property type="match status" value="1"/>
</dbReference>
<dbReference type="EMBL" id="AACKMW020000050">
    <property type="protein sequence ID" value="MPB99859.1"/>
    <property type="molecule type" value="Genomic_DNA"/>
</dbReference>
<dbReference type="InterPro" id="IPR049809">
    <property type="entry name" value="YehF/YfeS-like_WGR"/>
</dbReference>
<sequence length="74" mass="8963">MQRATKENNIRYYEIEISKNLFGDYFIERTYGNIKYKSFTGKRVNYFSSKDEALLFFEKIIKLKEKRGYKKASL</sequence>
<organism evidence="2 3">
    <name type="scientific">Campylobacter subantarcticus</name>
    <dbReference type="NCBI Taxonomy" id="497724"/>
    <lineage>
        <taxon>Bacteria</taxon>
        <taxon>Pseudomonadati</taxon>
        <taxon>Campylobacterota</taxon>
        <taxon>Epsilonproteobacteria</taxon>
        <taxon>Campylobacterales</taxon>
        <taxon>Campylobacteraceae</taxon>
        <taxon>Campylobacter</taxon>
    </lineage>
</organism>
<dbReference type="CDD" id="cd07996">
    <property type="entry name" value="WGR_MMR_like"/>
    <property type="match status" value="1"/>
</dbReference>
<proteinExistence type="predicted"/>
<dbReference type="PROSITE" id="PS51977">
    <property type="entry name" value="WGR"/>
    <property type="match status" value="1"/>
</dbReference>
<evidence type="ECO:0000313" key="3">
    <source>
        <dbReference type="Proteomes" id="UP000364097"/>
    </source>
</evidence>
<dbReference type="InterPro" id="IPR036930">
    <property type="entry name" value="WGR_dom_sf"/>
</dbReference>
<dbReference type="Gene3D" id="2.20.140.10">
    <property type="entry name" value="WGR domain"/>
    <property type="match status" value="1"/>
</dbReference>
<keyword evidence="3" id="KW-1185">Reference proteome</keyword>
<protein>
    <submittedName>
        <fullName evidence="2">WGR domain-containing protein</fullName>
    </submittedName>
</protein>
<name>A0ABW9N6J0_9BACT</name>
<gene>
    <name evidence="2" type="ORF">A0Z09_007405</name>
</gene>
<evidence type="ECO:0000259" key="1">
    <source>
        <dbReference type="PROSITE" id="PS51977"/>
    </source>
</evidence>
<evidence type="ECO:0000313" key="2">
    <source>
        <dbReference type="EMBL" id="MPB99859.1"/>
    </source>
</evidence>
<dbReference type="Proteomes" id="UP000364097">
    <property type="component" value="Unassembled WGS sequence"/>
</dbReference>
<feature type="domain" description="WGR" evidence="1">
    <location>
        <begin position="1"/>
        <end position="74"/>
    </location>
</feature>
<dbReference type="SUPFAM" id="SSF142921">
    <property type="entry name" value="WGR domain-like"/>
    <property type="match status" value="1"/>
</dbReference>